<gene>
    <name evidence="1" type="ORF">Salat_0670500</name>
</gene>
<comment type="caution">
    <text evidence="1">The sequence shown here is derived from an EMBL/GenBank/DDBJ whole genome shotgun (WGS) entry which is preliminary data.</text>
</comment>
<reference evidence="1" key="1">
    <citation type="submission" date="2020-06" db="EMBL/GenBank/DDBJ databases">
        <authorList>
            <person name="Li T."/>
            <person name="Hu X."/>
            <person name="Zhang T."/>
            <person name="Song X."/>
            <person name="Zhang H."/>
            <person name="Dai N."/>
            <person name="Sheng W."/>
            <person name="Hou X."/>
            <person name="Wei L."/>
        </authorList>
    </citation>
    <scope>NUCLEOTIDE SEQUENCE</scope>
    <source>
        <strain evidence="1">3651</strain>
        <tissue evidence="1">Leaf</tissue>
    </source>
</reference>
<reference evidence="1" key="2">
    <citation type="journal article" date="2024" name="Plant">
        <title>Genomic evolution and insights into agronomic trait innovations of Sesamum species.</title>
        <authorList>
            <person name="Miao H."/>
            <person name="Wang L."/>
            <person name="Qu L."/>
            <person name="Liu H."/>
            <person name="Sun Y."/>
            <person name="Le M."/>
            <person name="Wang Q."/>
            <person name="Wei S."/>
            <person name="Zheng Y."/>
            <person name="Lin W."/>
            <person name="Duan Y."/>
            <person name="Cao H."/>
            <person name="Xiong S."/>
            <person name="Wang X."/>
            <person name="Wei L."/>
            <person name="Li C."/>
            <person name="Ma Q."/>
            <person name="Ju M."/>
            <person name="Zhao R."/>
            <person name="Li G."/>
            <person name="Mu C."/>
            <person name="Tian Q."/>
            <person name="Mei H."/>
            <person name="Zhang T."/>
            <person name="Gao T."/>
            <person name="Zhang H."/>
        </authorList>
    </citation>
    <scope>NUCLEOTIDE SEQUENCE</scope>
    <source>
        <strain evidence="1">3651</strain>
    </source>
</reference>
<proteinExistence type="predicted"/>
<evidence type="ECO:0000313" key="1">
    <source>
        <dbReference type="EMBL" id="KAK4435072.1"/>
    </source>
</evidence>
<dbReference type="EMBL" id="JACGWO010000002">
    <property type="protein sequence ID" value="KAK4435072.1"/>
    <property type="molecule type" value="Genomic_DNA"/>
</dbReference>
<evidence type="ECO:0000313" key="2">
    <source>
        <dbReference type="Proteomes" id="UP001293254"/>
    </source>
</evidence>
<dbReference type="AlphaFoldDB" id="A0AAE1YRY0"/>
<name>A0AAE1YRY0_9LAMI</name>
<dbReference type="Proteomes" id="UP001293254">
    <property type="component" value="Unassembled WGS sequence"/>
</dbReference>
<keyword evidence="2" id="KW-1185">Reference proteome</keyword>
<organism evidence="1 2">
    <name type="scientific">Sesamum alatum</name>
    <dbReference type="NCBI Taxonomy" id="300844"/>
    <lineage>
        <taxon>Eukaryota</taxon>
        <taxon>Viridiplantae</taxon>
        <taxon>Streptophyta</taxon>
        <taxon>Embryophyta</taxon>
        <taxon>Tracheophyta</taxon>
        <taxon>Spermatophyta</taxon>
        <taxon>Magnoliopsida</taxon>
        <taxon>eudicotyledons</taxon>
        <taxon>Gunneridae</taxon>
        <taxon>Pentapetalae</taxon>
        <taxon>asterids</taxon>
        <taxon>lamiids</taxon>
        <taxon>Lamiales</taxon>
        <taxon>Pedaliaceae</taxon>
        <taxon>Sesamum</taxon>
    </lineage>
</organism>
<accession>A0AAE1YRY0</accession>
<sequence>MEGDLLRLDSVLSLMEEEGLGVLIPQSEWKKGVGVIRLTLIGLLLYIGEFLGAWLDGDDNGRFISWFETVRIRTNSNVLVPLKRALRLHSELGDEEHFVDPGSKTPYGAWLRVSGPLRHLGFSLVSVRPTYIWCGSSGLGFSRMERLGAQIFGEFRRDSSQPEMVVGEPPVGEPSIQERLAEEQERLAVKRGKEKERIWVVGPPFDWPNPPLRIQWAFPFVQLRLFVKLLQAHLLLLNPGSLRLVVNWSFRGLSQVAAMASLMWGSKSPSSGVELPAFEGLVSGFLGCVPVADEVVAVVGAVADARASRVVCLCLSVVVQVGVPRSALLLILLL</sequence>
<protein>
    <submittedName>
        <fullName evidence="1">Uncharacterized protein</fullName>
    </submittedName>
</protein>